<feature type="transmembrane region" description="Helical" evidence="7">
    <location>
        <begin position="496"/>
        <end position="517"/>
    </location>
</feature>
<comment type="subcellular location">
    <subcellularLocation>
        <location evidence="1">Membrane</location>
        <topology evidence="1">Multi-pass membrane protein</topology>
    </subcellularLocation>
</comment>
<protein>
    <recommendedName>
        <fullName evidence="8">Rhodopsin domain-containing protein</fullName>
    </recommendedName>
</protein>
<dbReference type="Pfam" id="PF20684">
    <property type="entry name" value="Fung_rhodopsin"/>
    <property type="match status" value="1"/>
</dbReference>
<dbReference type="InterPro" id="IPR052337">
    <property type="entry name" value="SAT4-like"/>
</dbReference>
<evidence type="ECO:0000256" key="6">
    <source>
        <dbReference type="SAM" id="MobiDB-lite"/>
    </source>
</evidence>
<feature type="transmembrane region" description="Helical" evidence="7">
    <location>
        <begin position="383"/>
        <end position="404"/>
    </location>
</feature>
<evidence type="ECO:0000256" key="2">
    <source>
        <dbReference type="ARBA" id="ARBA00022692"/>
    </source>
</evidence>
<comment type="caution">
    <text evidence="9">The sequence shown here is derived from an EMBL/GenBank/DDBJ whole genome shotgun (WGS) entry which is preliminary data.</text>
</comment>
<accession>A0A135S3S6</accession>
<name>A0A135S3S6_9PEZI</name>
<evidence type="ECO:0000256" key="1">
    <source>
        <dbReference type="ARBA" id="ARBA00004141"/>
    </source>
</evidence>
<evidence type="ECO:0000256" key="3">
    <source>
        <dbReference type="ARBA" id="ARBA00022989"/>
    </source>
</evidence>
<dbReference type="GO" id="GO:0016020">
    <property type="term" value="C:membrane"/>
    <property type="evidence" value="ECO:0007669"/>
    <property type="project" value="UniProtKB-SubCell"/>
</dbReference>
<evidence type="ECO:0000313" key="9">
    <source>
        <dbReference type="EMBL" id="KXH30573.1"/>
    </source>
</evidence>
<dbReference type="EMBL" id="JEMN01001656">
    <property type="protein sequence ID" value="KXH30573.1"/>
    <property type="molecule type" value="Genomic_DNA"/>
</dbReference>
<keyword evidence="3 7" id="KW-1133">Transmembrane helix</keyword>
<dbReference type="OrthoDB" id="2988756at2759"/>
<feature type="transmembrane region" description="Helical" evidence="7">
    <location>
        <begin position="237"/>
        <end position="258"/>
    </location>
</feature>
<gene>
    <name evidence="9" type="ORF">CNYM01_02984</name>
</gene>
<feature type="region of interest" description="Disordered" evidence="6">
    <location>
        <begin position="56"/>
        <end position="78"/>
    </location>
</feature>
<dbReference type="AlphaFoldDB" id="A0A135S3S6"/>
<proteinExistence type="inferred from homology"/>
<evidence type="ECO:0000256" key="4">
    <source>
        <dbReference type="ARBA" id="ARBA00023136"/>
    </source>
</evidence>
<feature type="transmembrane region" description="Helical" evidence="7">
    <location>
        <begin position="593"/>
        <end position="611"/>
    </location>
</feature>
<evidence type="ECO:0000259" key="8">
    <source>
        <dbReference type="Pfam" id="PF20684"/>
    </source>
</evidence>
<dbReference type="InterPro" id="IPR049326">
    <property type="entry name" value="Rhodopsin_dom_fungi"/>
</dbReference>
<feature type="domain" description="Rhodopsin" evidence="8">
    <location>
        <begin position="159"/>
        <end position="404"/>
    </location>
</feature>
<keyword evidence="10" id="KW-1185">Reference proteome</keyword>
<feature type="transmembrane region" description="Helical" evidence="7">
    <location>
        <begin position="546"/>
        <end position="563"/>
    </location>
</feature>
<evidence type="ECO:0000313" key="10">
    <source>
        <dbReference type="Proteomes" id="UP000070054"/>
    </source>
</evidence>
<evidence type="ECO:0000256" key="5">
    <source>
        <dbReference type="ARBA" id="ARBA00038359"/>
    </source>
</evidence>
<keyword evidence="4 7" id="KW-0472">Membrane</keyword>
<feature type="transmembrane region" description="Helical" evidence="7">
    <location>
        <begin position="570"/>
        <end position="587"/>
    </location>
</feature>
<dbReference type="PANTHER" id="PTHR33048:SF19">
    <property type="entry name" value="MEMBRANE PROTEIN PTH11-LIKE, PUTATIVE (AFU_ORTHOLOGUE AFUA_1G14080)-RELATED"/>
    <property type="match status" value="1"/>
</dbReference>
<comment type="similarity">
    <text evidence="5">Belongs to the SAT4 family.</text>
</comment>
<feature type="transmembrane region" description="Helical" evidence="7">
    <location>
        <begin position="175"/>
        <end position="197"/>
    </location>
</feature>
<feature type="transmembrane region" description="Helical" evidence="7">
    <location>
        <begin position="348"/>
        <end position="371"/>
    </location>
</feature>
<dbReference type="PANTHER" id="PTHR33048">
    <property type="entry name" value="PTH11-LIKE INTEGRAL MEMBRANE PROTEIN (AFU_ORTHOLOGUE AFUA_5G11245)"/>
    <property type="match status" value="1"/>
</dbReference>
<dbReference type="Proteomes" id="UP000070054">
    <property type="component" value="Unassembled WGS sequence"/>
</dbReference>
<sequence>MNSNPARPCQVRPICVSLFPTLWASKRFPKKSNHHQNPSLIQRTGDPETLVPSAAFSQGATAHNLRKRRKARTTGNSLEEGTEALRQDVQEHNNVSTSITALVAAAPQQPAINFTLEPRIRRQNITNTEMSADVTFDIVTASICALLIIVRCGYRILLRCKVHDTCHRMWHVDDAYMAFALLPLIGRTTCISLSFYLNPTHTYDAATEEAAAARNLSVEKLAEYYVISHKLLIPARIFYALFLWSLKLCLLNFYSRFVDIFGWGKAVTNALWWFIVITFFVILIPTLAECRPLYFMWSPDPTGANTCHRALGNLITMAVFNIVTDIALIIFPFPIFRHVKLDSKVKVQLVLLFSIAGVVVVITIMRLPMILNQAVSQRSRSMWASIEILCACIVANTAFFYALLKDYQRGHDSRGGNSSYVHQPDYYMQAIPSPELRRGSSARSDATIFTSSFIIKSPHTSPASTPPSIRPHHSVLVNHDIPRPDTMTDTSTLSNLASYTFGGLCILSALPFVGIPFPNRRAADYYAGKSEWMSQIFRRRLTPGQAGYFGAALRIAVGAAVIVPETREPALLFNGAVVTYGTVRAFVDGRSMLPQWGMLAAIAVCLGLGRLSQAVSVKEA</sequence>
<keyword evidence="2 7" id="KW-0812">Transmembrane</keyword>
<feature type="transmembrane region" description="Helical" evidence="7">
    <location>
        <begin position="314"/>
        <end position="336"/>
    </location>
</feature>
<evidence type="ECO:0000256" key="7">
    <source>
        <dbReference type="SAM" id="Phobius"/>
    </source>
</evidence>
<organism evidence="9 10">
    <name type="scientific">Colletotrichum nymphaeae SA-01</name>
    <dbReference type="NCBI Taxonomy" id="1460502"/>
    <lineage>
        <taxon>Eukaryota</taxon>
        <taxon>Fungi</taxon>
        <taxon>Dikarya</taxon>
        <taxon>Ascomycota</taxon>
        <taxon>Pezizomycotina</taxon>
        <taxon>Sordariomycetes</taxon>
        <taxon>Hypocreomycetidae</taxon>
        <taxon>Glomerellales</taxon>
        <taxon>Glomerellaceae</taxon>
        <taxon>Colletotrichum</taxon>
        <taxon>Colletotrichum acutatum species complex</taxon>
    </lineage>
</organism>
<reference evidence="9 10" key="1">
    <citation type="submission" date="2014-02" db="EMBL/GenBank/DDBJ databases">
        <title>The genome sequence of Colletotrichum nymphaeae SA-01.</title>
        <authorList>
            <person name="Baroncelli R."/>
            <person name="Thon M.R."/>
        </authorList>
    </citation>
    <scope>NUCLEOTIDE SEQUENCE [LARGE SCALE GENOMIC DNA]</scope>
    <source>
        <strain evidence="9 10">SA-01</strain>
    </source>
</reference>
<feature type="transmembrane region" description="Helical" evidence="7">
    <location>
        <begin position="134"/>
        <end position="154"/>
    </location>
</feature>
<feature type="transmembrane region" description="Helical" evidence="7">
    <location>
        <begin position="270"/>
        <end position="294"/>
    </location>
</feature>